<feature type="transmembrane region" description="Helical" evidence="1">
    <location>
        <begin position="20"/>
        <end position="53"/>
    </location>
</feature>
<reference evidence="3" key="2">
    <citation type="journal article" date="2016" name="Sci. Rep.">
        <title>Dictyocaulus viviparus genome, variome and transcriptome elucidate lungworm biology and support future intervention.</title>
        <authorList>
            <person name="McNulty S.N."/>
            <person name="Strube C."/>
            <person name="Rosa B.A."/>
            <person name="Martin J.C."/>
            <person name="Tyagi R."/>
            <person name="Choi Y.J."/>
            <person name="Wang Q."/>
            <person name="Hallsworth Pepin K."/>
            <person name="Zhang X."/>
            <person name="Ozersky P."/>
            <person name="Wilson R.K."/>
            <person name="Sternberg P.W."/>
            <person name="Gasser R.B."/>
            <person name="Mitreva M."/>
        </authorList>
    </citation>
    <scope>NUCLEOTIDE SEQUENCE [LARGE SCALE GENOMIC DNA]</scope>
    <source>
        <strain evidence="3">HannoverDv2000</strain>
    </source>
</reference>
<keyword evidence="1" id="KW-0812">Transmembrane</keyword>
<evidence type="ECO:0000256" key="1">
    <source>
        <dbReference type="SAM" id="Phobius"/>
    </source>
</evidence>
<keyword evidence="3" id="KW-1185">Reference proteome</keyword>
<dbReference type="EMBL" id="KN716228">
    <property type="protein sequence ID" value="KJH49620.1"/>
    <property type="molecule type" value="Genomic_DNA"/>
</dbReference>
<name>A0A0D8XYQ6_DICVI</name>
<evidence type="ECO:0000313" key="2">
    <source>
        <dbReference type="EMBL" id="KJH49620.1"/>
    </source>
</evidence>
<dbReference type="Proteomes" id="UP000053766">
    <property type="component" value="Unassembled WGS sequence"/>
</dbReference>
<reference evidence="2 3" key="1">
    <citation type="submission" date="2013-11" db="EMBL/GenBank/DDBJ databases">
        <title>Draft genome of the bovine lungworm Dictyocaulus viviparus.</title>
        <authorList>
            <person name="Mitreva M."/>
        </authorList>
    </citation>
    <scope>NUCLEOTIDE SEQUENCE [LARGE SCALE GENOMIC DNA]</scope>
    <source>
        <strain evidence="2 3">HannoverDv2000</strain>
    </source>
</reference>
<dbReference type="Gene3D" id="1.25.50.20">
    <property type="match status" value="1"/>
</dbReference>
<keyword evidence="1" id="KW-0472">Membrane</keyword>
<dbReference type="AlphaFoldDB" id="A0A0D8XYQ6"/>
<sequence length="157" mass="17754">MDQNNSIGFEMITDRKKLLTSFGVMIIFMTMAIINVLASTISNSLGGLLMLSLNRTASMIRSQDISDVFRSVSENPVGLEFILQADIWTLVNVIRSCINGIQSEQEVPQLKGLQEKLKGQQAQFVSSIIIKAEEKLAWMKKYRREFAEFIRSRTACE</sequence>
<proteinExistence type="predicted"/>
<keyword evidence="1" id="KW-1133">Transmembrane helix</keyword>
<organism evidence="2 3">
    <name type="scientific">Dictyocaulus viviparus</name>
    <name type="common">Bovine lungworm</name>
    <dbReference type="NCBI Taxonomy" id="29172"/>
    <lineage>
        <taxon>Eukaryota</taxon>
        <taxon>Metazoa</taxon>
        <taxon>Ecdysozoa</taxon>
        <taxon>Nematoda</taxon>
        <taxon>Chromadorea</taxon>
        <taxon>Rhabditida</taxon>
        <taxon>Rhabditina</taxon>
        <taxon>Rhabditomorpha</taxon>
        <taxon>Strongyloidea</taxon>
        <taxon>Metastrongylidae</taxon>
        <taxon>Dictyocaulus</taxon>
    </lineage>
</organism>
<protein>
    <submittedName>
        <fullName evidence="2">Uncharacterized protein</fullName>
    </submittedName>
</protein>
<dbReference type="STRING" id="29172.A0A0D8XYQ6"/>
<dbReference type="OrthoDB" id="5825230at2759"/>
<accession>A0A0D8XYQ6</accession>
<evidence type="ECO:0000313" key="3">
    <source>
        <dbReference type="Proteomes" id="UP000053766"/>
    </source>
</evidence>
<gene>
    <name evidence="2" type="ORF">DICVIV_04230</name>
</gene>